<dbReference type="SUPFAM" id="SSF52113">
    <property type="entry name" value="BRCT domain"/>
    <property type="match status" value="2"/>
</dbReference>
<protein>
    <recommendedName>
        <fullName evidence="2">BRCT domain-containing protein</fullName>
    </recommendedName>
</protein>
<dbReference type="Proteomes" id="UP000827721">
    <property type="component" value="Unassembled WGS sequence"/>
</dbReference>
<evidence type="ECO:0000259" key="2">
    <source>
        <dbReference type="PROSITE" id="PS50172"/>
    </source>
</evidence>
<dbReference type="InterPro" id="IPR001357">
    <property type="entry name" value="BRCT_dom"/>
</dbReference>
<dbReference type="Gene3D" id="3.40.50.10190">
    <property type="entry name" value="BRCT domain"/>
    <property type="match status" value="2"/>
</dbReference>
<dbReference type="PANTHER" id="PTHR15321">
    <property type="entry name" value="TUMOR SUPPRESSOR P53-BINDING PROTEIN 1"/>
    <property type="match status" value="1"/>
</dbReference>
<keyword evidence="4" id="KW-1185">Reference proteome</keyword>
<feature type="domain" description="BRCT" evidence="2">
    <location>
        <begin position="865"/>
        <end position="968"/>
    </location>
</feature>
<evidence type="ECO:0000313" key="3">
    <source>
        <dbReference type="EMBL" id="KAH7548443.1"/>
    </source>
</evidence>
<reference evidence="3 4" key="1">
    <citation type="submission" date="2021-02" db="EMBL/GenBank/DDBJ databases">
        <title>Plant Genome Project.</title>
        <authorList>
            <person name="Zhang R.-G."/>
        </authorList>
    </citation>
    <scope>NUCLEOTIDE SEQUENCE [LARGE SCALE GENOMIC DNA]</scope>
    <source>
        <tissue evidence="3">Leaves</tissue>
    </source>
</reference>
<dbReference type="PANTHER" id="PTHR15321:SF3">
    <property type="entry name" value="TP53-BINDING PROTEIN 1"/>
    <property type="match status" value="1"/>
</dbReference>
<dbReference type="EMBL" id="JAFEMO010000014">
    <property type="protein sequence ID" value="KAH7548443.1"/>
    <property type="molecule type" value="Genomic_DNA"/>
</dbReference>
<sequence>MQDLAWLPVWLQRHQVEVLEEYQATTSQSIKDLATIQGNTSEGKDVDLLSREEGRYDSCHLFFSGEDNSPTSFASSPGNVLHFRLHLSSNSVSQHTQSDRYHASQAQLDCNQLLSVQQAETSVGAGQKTNDAVVLSGKQDEISASDVNMTNINRILPMQQAETSAATKDKFYQLKTDSNAGDGNLLPPPFIPKAAESLGVQSPVHKQDSGRQGERNSNVRYLHVADISEAVELSISASEALVIHELVKNESASEALPAAAVIEAALKVKQARLEGLEDAFHFPSESSREIDEIDILSDLDDWAIADACEDVGLSFIVPDNKLSCGSDASQVIPSAENHYGCDNGFKHIDFQAQQEKHLVDSALAMNSSLLASHIDPMLHQLAQKTSHVLAMVQDRISGSIGAGFAVLFPYFVIDDSFVFLSVDFVMVENSFQPETGMNSFLSRDSDNAARKDETCSSVVDRFKSRWFGGWTAMEVEAPAELEQNNSKSIPKFYVNETSFLSESADIAPDENSLVQKHETGSKIASQSSVPFEGSYKKADEGILSQDVSSSNLSLVDPLCSVVPCSIASMNTNSPLAGEKNDIEVDAEKHPLEVENLRGAIDLNVESFYGDRYDAPTFDGKGSKAPVRRQLTSLKNYSTLLPKQAANLERGRLYHNQLFLSKCDAELLPLEQNMSRSLDKKCSEGFVPFRSASYYAVGTSHEEAFNTSPIRRASEETKNKKKSHYGAELQFQPLKESSSPLILNRRKTRCRLHPSKLLVHNINGKKDPEEAAKQETVTKLHQRNNSQDVLSECYNALDTQAPARKQVHFMEVELELQQSKGIQKPRSSYKIHSSTRASKRSKHSDAWLDPQTQLMKRCLATHAKHRKKLIFQGIEFLLTGFSSQKEKEIEGLIRKYGGMVLSGIPPPNSRRKRSAKSNFQQLPVILCPKKLKTTQFLYGCAVNAFILKVKWLIDSIAAGSVIPPEKYTILSNQADAKITGIGKPVCYDNNECIFERVGVMLLGSHGFCSKFTIIFMHGGGIVFKTLHWLVQSLETENISVAAVVAEDERRVSRHLRHCASERKIPMMTAGWIIKSLHLGKLLSFTENKRPPLPTVNVPDVSLEWSEQI</sequence>
<dbReference type="InterPro" id="IPR047252">
    <property type="entry name" value="TP53BP1-like"/>
</dbReference>
<accession>A0ABQ8H595</accession>
<feature type="region of interest" description="Disordered" evidence="1">
    <location>
        <begin position="820"/>
        <end position="844"/>
    </location>
</feature>
<dbReference type="Pfam" id="PF18428">
    <property type="entry name" value="BRCT_3"/>
    <property type="match status" value="1"/>
</dbReference>
<dbReference type="SMART" id="SM00292">
    <property type="entry name" value="BRCT"/>
    <property type="match status" value="1"/>
</dbReference>
<gene>
    <name evidence="3" type="ORF">JRO89_XS14G0130600</name>
</gene>
<comment type="caution">
    <text evidence="3">The sequence shown here is derived from an EMBL/GenBank/DDBJ whole genome shotgun (WGS) entry which is preliminary data.</text>
</comment>
<dbReference type="PROSITE" id="PS50172">
    <property type="entry name" value="BRCT"/>
    <property type="match status" value="1"/>
</dbReference>
<dbReference type="InterPro" id="IPR036420">
    <property type="entry name" value="BRCT_dom_sf"/>
</dbReference>
<organism evidence="3 4">
    <name type="scientific">Xanthoceras sorbifolium</name>
    <dbReference type="NCBI Taxonomy" id="99658"/>
    <lineage>
        <taxon>Eukaryota</taxon>
        <taxon>Viridiplantae</taxon>
        <taxon>Streptophyta</taxon>
        <taxon>Embryophyta</taxon>
        <taxon>Tracheophyta</taxon>
        <taxon>Spermatophyta</taxon>
        <taxon>Magnoliopsida</taxon>
        <taxon>eudicotyledons</taxon>
        <taxon>Gunneridae</taxon>
        <taxon>Pentapetalae</taxon>
        <taxon>rosids</taxon>
        <taxon>malvids</taxon>
        <taxon>Sapindales</taxon>
        <taxon>Sapindaceae</taxon>
        <taxon>Xanthoceroideae</taxon>
        <taxon>Xanthoceras</taxon>
    </lineage>
</organism>
<proteinExistence type="predicted"/>
<evidence type="ECO:0000256" key="1">
    <source>
        <dbReference type="SAM" id="MobiDB-lite"/>
    </source>
</evidence>
<name>A0ABQ8H595_9ROSI</name>
<evidence type="ECO:0000313" key="4">
    <source>
        <dbReference type="Proteomes" id="UP000827721"/>
    </source>
</evidence>